<accession>A0ACB9L3A6</accession>
<evidence type="ECO:0000313" key="1">
    <source>
        <dbReference type="EMBL" id="KAI4304300.1"/>
    </source>
</evidence>
<dbReference type="EMBL" id="CM042891">
    <property type="protein sequence ID" value="KAI4304300.1"/>
    <property type="molecule type" value="Genomic_DNA"/>
</dbReference>
<dbReference type="Proteomes" id="UP001057402">
    <property type="component" value="Chromosome 12"/>
</dbReference>
<sequence>MPKSTCLEVEVNGEEVFLIDMNVLIRFSGRLHKLFSQRPVNRFNAGRLKVVFHDFPGGAEGFELTSRFCYDNGRIEITPHNIVLLHRVADFMEMEEEYRKFNLRYRTVNALRGISFWSWSEVLVALRQCQRLLDPGNPSSFVDEILDCLIWRISSRNISSSCTTSTDSCHSSRTCSSDSSSMSHLKSNCSEGTRSWWFQDLLFLDVDWIYKITHSTTMKNRSLDVLSKFLLYYLRSASVHNPAIDRGKIVEAVISMSSATGAKPNSITSCRYLFELYRVVTRLGICRKHITLVEKAIGSKLDEATVDQLLIRSPRGEASAYNTSFVIRICNAFLSKCNTLQSQDRLERVGRLMDSYAYEVAPDPNLSPSQFLELVTAIPETARRSRDQINQAIEMFHEVHSNASEEEKSKVYKMLSGQLRRIEPGDDSVKNTRLPPRIKVRARLTRSLDLKC</sequence>
<gene>
    <name evidence="1" type="ORF">MLD38_039831</name>
</gene>
<protein>
    <submittedName>
        <fullName evidence="1">Uncharacterized protein</fullName>
    </submittedName>
</protein>
<evidence type="ECO:0000313" key="2">
    <source>
        <dbReference type="Proteomes" id="UP001057402"/>
    </source>
</evidence>
<name>A0ACB9L3A6_9MYRT</name>
<organism evidence="1 2">
    <name type="scientific">Melastoma candidum</name>
    <dbReference type="NCBI Taxonomy" id="119954"/>
    <lineage>
        <taxon>Eukaryota</taxon>
        <taxon>Viridiplantae</taxon>
        <taxon>Streptophyta</taxon>
        <taxon>Embryophyta</taxon>
        <taxon>Tracheophyta</taxon>
        <taxon>Spermatophyta</taxon>
        <taxon>Magnoliopsida</taxon>
        <taxon>eudicotyledons</taxon>
        <taxon>Gunneridae</taxon>
        <taxon>Pentapetalae</taxon>
        <taxon>rosids</taxon>
        <taxon>malvids</taxon>
        <taxon>Myrtales</taxon>
        <taxon>Melastomataceae</taxon>
        <taxon>Melastomatoideae</taxon>
        <taxon>Melastomateae</taxon>
        <taxon>Melastoma</taxon>
    </lineage>
</organism>
<comment type="caution">
    <text evidence="1">The sequence shown here is derived from an EMBL/GenBank/DDBJ whole genome shotgun (WGS) entry which is preliminary data.</text>
</comment>
<reference evidence="2" key="1">
    <citation type="journal article" date="2023" name="Front. Plant Sci.">
        <title>Chromosomal-level genome assembly of Melastoma candidum provides insights into trichome evolution.</title>
        <authorList>
            <person name="Zhong Y."/>
            <person name="Wu W."/>
            <person name="Sun C."/>
            <person name="Zou P."/>
            <person name="Liu Y."/>
            <person name="Dai S."/>
            <person name="Zhou R."/>
        </authorList>
    </citation>
    <scope>NUCLEOTIDE SEQUENCE [LARGE SCALE GENOMIC DNA]</scope>
</reference>
<keyword evidence="2" id="KW-1185">Reference proteome</keyword>
<proteinExistence type="predicted"/>